<dbReference type="AlphaFoldDB" id="A0A099ETX0"/>
<keyword evidence="2" id="KW-1185">Reference proteome</keyword>
<proteinExistence type="predicted"/>
<dbReference type="EMBL" id="JRKN01000063">
    <property type="protein sequence ID" value="KGJ01719.1"/>
    <property type="molecule type" value="Genomic_DNA"/>
</dbReference>
<evidence type="ECO:0000313" key="2">
    <source>
        <dbReference type="Proteomes" id="UP000029846"/>
    </source>
</evidence>
<evidence type="ECO:0000313" key="1">
    <source>
        <dbReference type="EMBL" id="KGJ01719.1"/>
    </source>
</evidence>
<reference evidence="1 2" key="1">
    <citation type="submission" date="2014-09" db="EMBL/GenBank/DDBJ databases">
        <authorList>
            <person name="McGinnis J.M."/>
            <person name="Wolfgang W.J."/>
        </authorList>
    </citation>
    <scope>NUCLEOTIDE SEQUENCE [LARGE SCALE GENOMIC DNA]</scope>
    <source>
        <strain evidence="1 2">JCM 14014</strain>
    </source>
</reference>
<dbReference type="Proteomes" id="UP000029846">
    <property type="component" value="Unassembled WGS sequence"/>
</dbReference>
<feature type="non-terminal residue" evidence="1">
    <location>
        <position position="82"/>
    </location>
</feature>
<accession>A0A099ETX0</accession>
<gene>
    <name evidence="1" type="ORF">IT41_19405</name>
</gene>
<comment type="caution">
    <text evidence="1">The sequence shown here is derived from an EMBL/GenBank/DDBJ whole genome shotgun (WGS) entry which is preliminary data.</text>
</comment>
<organism evidence="1 2">
    <name type="scientific">Paracoccus halophilus</name>
    <dbReference type="NCBI Taxonomy" id="376733"/>
    <lineage>
        <taxon>Bacteria</taxon>
        <taxon>Pseudomonadati</taxon>
        <taxon>Pseudomonadota</taxon>
        <taxon>Alphaproteobacteria</taxon>
        <taxon>Rhodobacterales</taxon>
        <taxon>Paracoccaceae</taxon>
        <taxon>Paracoccus</taxon>
    </lineage>
</organism>
<dbReference type="RefSeq" id="WP_036744217.1">
    <property type="nucleotide sequence ID" value="NZ_JRKN01000063.1"/>
</dbReference>
<sequence length="82" mass="8644">MLDVGILDTLTTHGFVIQRVLGIDVGIEHFGIHCAVNPPSLHSPSGVSFEVKIACIRALDKDFLPQAAPAVAQTAGSGRIRP</sequence>
<name>A0A099ETX0_9RHOB</name>
<reference evidence="1 2" key="2">
    <citation type="submission" date="2014-10" db="EMBL/GenBank/DDBJ databases">
        <title>Paracoccus sanguinis sp. nov., isolated from clinical specimens of New York State patients.</title>
        <authorList>
            <person name="Mingle L.A."/>
            <person name="Cole J.A."/>
            <person name="Lapierre P."/>
            <person name="Musser K.A."/>
        </authorList>
    </citation>
    <scope>NUCLEOTIDE SEQUENCE [LARGE SCALE GENOMIC DNA]</scope>
    <source>
        <strain evidence="1 2">JCM 14014</strain>
    </source>
</reference>
<protein>
    <submittedName>
        <fullName evidence="1">Uncharacterized protein</fullName>
    </submittedName>
</protein>